<dbReference type="EMBL" id="VOQQ01000001">
    <property type="protein sequence ID" value="TXC63671.1"/>
    <property type="molecule type" value="Genomic_DNA"/>
</dbReference>
<comment type="caution">
    <text evidence="2">The sequence shown here is derived from an EMBL/GenBank/DDBJ whole genome shotgun (WGS) entry which is preliminary data.</text>
</comment>
<gene>
    <name evidence="2" type="ORF">FRZ32_08370</name>
</gene>
<accession>A0A5C6TUJ1</accession>
<evidence type="ECO:0000313" key="2">
    <source>
        <dbReference type="EMBL" id="TXC63671.1"/>
    </source>
</evidence>
<proteinExistence type="predicted"/>
<evidence type="ECO:0000256" key="1">
    <source>
        <dbReference type="SAM" id="MobiDB-lite"/>
    </source>
</evidence>
<feature type="region of interest" description="Disordered" evidence="1">
    <location>
        <begin position="129"/>
        <end position="154"/>
    </location>
</feature>
<organism evidence="2 3">
    <name type="scientific">Allosphingosinicella ginsenosidimutans</name>
    <dbReference type="NCBI Taxonomy" id="1176539"/>
    <lineage>
        <taxon>Bacteria</taxon>
        <taxon>Pseudomonadati</taxon>
        <taxon>Pseudomonadota</taxon>
        <taxon>Alphaproteobacteria</taxon>
        <taxon>Sphingomonadales</taxon>
        <taxon>Sphingomonadaceae</taxon>
        <taxon>Allosphingosinicella</taxon>
    </lineage>
</organism>
<dbReference type="RefSeq" id="WP_147043077.1">
    <property type="nucleotide sequence ID" value="NZ_BAABIR010000004.1"/>
</dbReference>
<evidence type="ECO:0008006" key="4">
    <source>
        <dbReference type="Google" id="ProtNLM"/>
    </source>
</evidence>
<keyword evidence="3" id="KW-1185">Reference proteome</keyword>
<dbReference type="OrthoDB" id="7509188at2"/>
<evidence type="ECO:0000313" key="3">
    <source>
        <dbReference type="Proteomes" id="UP000321249"/>
    </source>
</evidence>
<dbReference type="Proteomes" id="UP000321249">
    <property type="component" value="Unassembled WGS sequence"/>
</dbReference>
<dbReference type="AlphaFoldDB" id="A0A5C6TUJ1"/>
<sequence length="154" mass="16614">MLCTGLELHFADGEYLFDLKLPQLAELQDKRGPIFELYGRVLKGRYLYEGVPIADTSAGLAHTDDLFETIRLGLIGGGRGIVAGKEVAVSALLAKQLVERYCHCAPLKESWAVAAAVLAARIEGYEPKKDEPAEAPAAKPKAKSTSKRSSRTAS</sequence>
<feature type="compositionally biased region" description="Basic residues" evidence="1">
    <location>
        <begin position="140"/>
        <end position="154"/>
    </location>
</feature>
<name>A0A5C6TUJ1_9SPHN</name>
<protein>
    <recommendedName>
        <fullName evidence="4">Gene transfer agent family protein</fullName>
    </recommendedName>
</protein>
<reference evidence="2 3" key="1">
    <citation type="journal article" date="2015" name="J. Microbiol.">
        <title>Sphingosinicella ginsenosidimutans sp. nov., with ginsenoside converting activity.</title>
        <authorList>
            <person name="Kim J.K."/>
            <person name="Kang M.S."/>
            <person name="Park S.C."/>
            <person name="Kim K.M."/>
            <person name="Choi K."/>
            <person name="Yoon M.H."/>
            <person name="Im W.T."/>
        </authorList>
    </citation>
    <scope>NUCLEOTIDE SEQUENCE [LARGE SCALE GENOMIC DNA]</scope>
    <source>
        <strain evidence="2 3">BS-11</strain>
    </source>
</reference>